<name>A0A117LBQ3_9THEO</name>
<evidence type="ECO:0000256" key="7">
    <source>
        <dbReference type="ARBA" id="ARBA00022842"/>
    </source>
</evidence>
<organism evidence="10 11">
    <name type="scientific">Thermacetogenium phaeum</name>
    <dbReference type="NCBI Taxonomy" id="85874"/>
    <lineage>
        <taxon>Bacteria</taxon>
        <taxon>Bacillati</taxon>
        <taxon>Bacillota</taxon>
        <taxon>Clostridia</taxon>
        <taxon>Thermoanaerobacterales</taxon>
        <taxon>Thermoanaerobacteraceae</taxon>
        <taxon>Thermacetogenium</taxon>
    </lineage>
</organism>
<dbReference type="InterPro" id="IPR019199">
    <property type="entry name" value="Virulence_VapD/CRISPR_Cas2"/>
</dbReference>
<dbReference type="Proteomes" id="UP000053326">
    <property type="component" value="Unassembled WGS sequence"/>
</dbReference>
<dbReference type="GO" id="GO:0004521">
    <property type="term" value="F:RNA endonuclease activity"/>
    <property type="evidence" value="ECO:0007669"/>
    <property type="project" value="InterPro"/>
</dbReference>
<proteinExistence type="inferred from homology"/>
<dbReference type="GO" id="GO:0051607">
    <property type="term" value="P:defense response to virus"/>
    <property type="evidence" value="ECO:0007669"/>
    <property type="project" value="UniProtKB-UniRule"/>
</dbReference>
<comment type="caution">
    <text evidence="10">The sequence shown here is derived from an EMBL/GenBank/DDBJ whole genome shotgun (WGS) entry which is preliminary data.</text>
</comment>
<feature type="binding site" evidence="9">
    <location>
        <position position="8"/>
    </location>
    <ligand>
        <name>Mg(2+)</name>
        <dbReference type="ChEBI" id="CHEBI:18420"/>
        <note>catalytic</note>
    </ligand>
</feature>
<accession>A0A117LBQ3</accession>
<keyword evidence="6 9" id="KW-0378">Hydrolase</keyword>
<dbReference type="GO" id="GO:0046872">
    <property type="term" value="F:metal ion binding"/>
    <property type="evidence" value="ECO:0007669"/>
    <property type="project" value="UniProtKB-UniRule"/>
</dbReference>
<dbReference type="EC" id="3.1.-.-" evidence="9"/>
<dbReference type="CDD" id="cd09725">
    <property type="entry name" value="Cas2_I_II_III"/>
    <property type="match status" value="1"/>
</dbReference>
<comment type="function">
    <text evidence="9">CRISPR (clustered regularly interspaced short palindromic repeat), is an adaptive immune system that provides protection against mobile genetic elements (viruses, transposable elements and conjugative plasmids). CRISPR clusters contain sequences complementary to antecedent mobile elements and target invading nucleic acids. CRISPR clusters are transcribed and processed into CRISPR RNA (crRNA). Functions as a ssRNA-specific endoribonuclease. Involved in the integration of spacer DNA into the CRISPR cassette.</text>
</comment>
<dbReference type="HAMAP" id="MF_01471">
    <property type="entry name" value="Cas2"/>
    <property type="match status" value="1"/>
</dbReference>
<dbReference type="EMBL" id="LGFO01000018">
    <property type="protein sequence ID" value="KUK37011.1"/>
    <property type="molecule type" value="Genomic_DNA"/>
</dbReference>
<keyword evidence="8 9" id="KW-0051">Antiviral defense</keyword>
<dbReference type="PANTHER" id="PTHR34405">
    <property type="entry name" value="CRISPR-ASSOCIATED ENDORIBONUCLEASE CAS2"/>
    <property type="match status" value="1"/>
</dbReference>
<evidence type="ECO:0000256" key="5">
    <source>
        <dbReference type="ARBA" id="ARBA00022759"/>
    </source>
</evidence>
<keyword evidence="7 9" id="KW-0460">Magnesium</keyword>
<keyword evidence="4 9" id="KW-0479">Metal-binding</keyword>
<evidence type="ECO:0000256" key="6">
    <source>
        <dbReference type="ARBA" id="ARBA00022801"/>
    </source>
</evidence>
<dbReference type="AlphaFoldDB" id="A0A117LBQ3"/>
<comment type="similarity">
    <text evidence="2 9">Belongs to the CRISPR-associated endoribonuclease Cas2 protein family.</text>
</comment>
<reference evidence="11" key="1">
    <citation type="journal article" date="2015" name="MBio">
        <title>Genome-Resolved Metagenomic Analysis Reveals Roles for Candidate Phyla and Other Microbial Community Members in Biogeochemical Transformations in Oil Reservoirs.</title>
        <authorList>
            <person name="Hu P."/>
            <person name="Tom L."/>
            <person name="Singh A."/>
            <person name="Thomas B.C."/>
            <person name="Baker B.J."/>
            <person name="Piceno Y.M."/>
            <person name="Andersen G.L."/>
            <person name="Banfield J.F."/>
        </authorList>
    </citation>
    <scope>NUCLEOTIDE SEQUENCE [LARGE SCALE GENOMIC DNA]</scope>
</reference>
<gene>
    <name evidence="9" type="primary">cas2</name>
    <name evidence="10" type="ORF">XD66_0275</name>
</gene>
<evidence type="ECO:0000256" key="4">
    <source>
        <dbReference type="ARBA" id="ARBA00022723"/>
    </source>
</evidence>
<protein>
    <recommendedName>
        <fullName evidence="9">CRISPR-associated endoribonuclease Cas2</fullName>
        <ecNumber evidence="9">3.1.-.-</ecNumber>
    </recommendedName>
</protein>
<evidence type="ECO:0000256" key="3">
    <source>
        <dbReference type="ARBA" id="ARBA00022722"/>
    </source>
</evidence>
<dbReference type="NCBIfam" id="TIGR01573">
    <property type="entry name" value="cas2"/>
    <property type="match status" value="1"/>
</dbReference>
<dbReference type="Pfam" id="PF09827">
    <property type="entry name" value="CRISPR_Cas2"/>
    <property type="match status" value="1"/>
</dbReference>
<evidence type="ECO:0000313" key="10">
    <source>
        <dbReference type="EMBL" id="KUK37011.1"/>
    </source>
</evidence>
<keyword evidence="3 9" id="KW-0540">Nuclease</keyword>
<evidence type="ECO:0000256" key="8">
    <source>
        <dbReference type="ARBA" id="ARBA00023118"/>
    </source>
</evidence>
<dbReference type="GO" id="GO:0043571">
    <property type="term" value="P:maintenance of CRISPR repeat elements"/>
    <property type="evidence" value="ECO:0007669"/>
    <property type="project" value="UniProtKB-UniRule"/>
</dbReference>
<sequence length="100" mass="11419">MKTLVVYDIPDDRVRTKTFETCKDYGLVHIQYSAFFGELNHNRRQELQQRLYRVLGGKEGKILICPICDKDLSLILEVAVPETDSLSRKLAGLQKGPLVI</sequence>
<comment type="cofactor">
    <cofactor evidence="1 9">
        <name>Mg(2+)</name>
        <dbReference type="ChEBI" id="CHEBI:18420"/>
    </cofactor>
</comment>
<dbReference type="PATRIC" id="fig|85874.4.peg.1404"/>
<evidence type="ECO:0000256" key="1">
    <source>
        <dbReference type="ARBA" id="ARBA00001946"/>
    </source>
</evidence>
<evidence type="ECO:0000313" key="11">
    <source>
        <dbReference type="Proteomes" id="UP000053326"/>
    </source>
</evidence>
<evidence type="ECO:0000256" key="2">
    <source>
        <dbReference type="ARBA" id="ARBA00009959"/>
    </source>
</evidence>
<comment type="subunit">
    <text evidence="9">Homodimer, forms a heterotetramer with a Cas1 homodimer.</text>
</comment>
<dbReference type="Gene3D" id="3.30.70.240">
    <property type="match status" value="1"/>
</dbReference>
<dbReference type="PANTHER" id="PTHR34405:SF3">
    <property type="entry name" value="CRISPR-ASSOCIATED ENDORIBONUCLEASE CAS2 3"/>
    <property type="match status" value="1"/>
</dbReference>
<dbReference type="SUPFAM" id="SSF143430">
    <property type="entry name" value="TTP0101/SSO1404-like"/>
    <property type="match status" value="1"/>
</dbReference>
<dbReference type="InterPro" id="IPR021127">
    <property type="entry name" value="CRISPR_associated_Cas2"/>
</dbReference>
<dbReference type="GO" id="GO:0016787">
    <property type="term" value="F:hydrolase activity"/>
    <property type="evidence" value="ECO:0007669"/>
    <property type="project" value="UniProtKB-KW"/>
</dbReference>
<keyword evidence="5 9" id="KW-0255">Endonuclease</keyword>
<evidence type="ECO:0000256" key="9">
    <source>
        <dbReference type="HAMAP-Rule" id="MF_01471"/>
    </source>
</evidence>